<dbReference type="InterPro" id="IPR027417">
    <property type="entry name" value="P-loop_NTPase"/>
</dbReference>
<evidence type="ECO:0000313" key="4">
    <source>
        <dbReference type="Proteomes" id="UP000225972"/>
    </source>
</evidence>
<dbReference type="OrthoDB" id="67453at2"/>
<feature type="active site" evidence="1">
    <location>
        <position position="36"/>
    </location>
</feature>
<dbReference type="Proteomes" id="UP000225972">
    <property type="component" value="Unassembled WGS sequence"/>
</dbReference>
<evidence type="ECO:0000313" key="3">
    <source>
        <dbReference type="EMBL" id="SMX28717.1"/>
    </source>
</evidence>
<dbReference type="RefSeq" id="WP_099246267.1">
    <property type="nucleotide sequence ID" value="NZ_FXXP01000002.1"/>
</dbReference>
<proteinExistence type="predicted"/>
<dbReference type="PIRSF" id="PIRSF007531">
    <property type="entry name" value="CPT"/>
    <property type="match status" value="1"/>
</dbReference>
<reference evidence="4" key="1">
    <citation type="submission" date="2017-05" db="EMBL/GenBank/DDBJ databases">
        <authorList>
            <person name="Rodrigo-Torres L."/>
            <person name="Arahal R. D."/>
            <person name="Lucena T."/>
        </authorList>
    </citation>
    <scope>NUCLEOTIDE SEQUENCE [LARGE SCALE GENOMIC DNA]</scope>
    <source>
        <strain evidence="4">CECT 8649</strain>
    </source>
</reference>
<dbReference type="EMBL" id="FXXP01000002">
    <property type="protein sequence ID" value="SMX28717.1"/>
    <property type="molecule type" value="Genomic_DNA"/>
</dbReference>
<dbReference type="Pfam" id="PF07931">
    <property type="entry name" value="CPT"/>
    <property type="match status" value="1"/>
</dbReference>
<dbReference type="SUPFAM" id="SSF52540">
    <property type="entry name" value="P-loop containing nucleoside triphosphate hydrolases"/>
    <property type="match status" value="1"/>
</dbReference>
<protein>
    <submittedName>
        <fullName evidence="3">Chloramphenicol 3-O phosphotransferase</fullName>
        <ecNumber evidence="3">2.7.1.-</ecNumber>
    </submittedName>
</protein>
<gene>
    <name evidence="3" type="ORF">TRP8649_02843</name>
</gene>
<evidence type="ECO:0000256" key="1">
    <source>
        <dbReference type="PIRSR" id="PIRSR007531-1"/>
    </source>
</evidence>
<dbReference type="InterPro" id="IPR012853">
    <property type="entry name" value="CPT"/>
</dbReference>
<dbReference type="GO" id="GO:0016740">
    <property type="term" value="F:transferase activity"/>
    <property type="evidence" value="ECO:0007669"/>
    <property type="project" value="UniProtKB-KW"/>
</dbReference>
<accession>A0A238JEY6</accession>
<keyword evidence="3" id="KW-0808">Transferase</keyword>
<dbReference type="EC" id="2.7.1.-" evidence="3"/>
<evidence type="ECO:0000256" key="2">
    <source>
        <dbReference type="PIRSR" id="PIRSR007531-2"/>
    </source>
</evidence>
<dbReference type="GO" id="GO:0005524">
    <property type="term" value="F:ATP binding"/>
    <property type="evidence" value="ECO:0007669"/>
    <property type="project" value="InterPro"/>
</dbReference>
<organism evidence="3 4">
    <name type="scientific">Pelagimonas phthalicica</name>
    <dbReference type="NCBI Taxonomy" id="1037362"/>
    <lineage>
        <taxon>Bacteria</taxon>
        <taxon>Pseudomonadati</taxon>
        <taxon>Pseudomonadota</taxon>
        <taxon>Alphaproteobacteria</taxon>
        <taxon>Rhodobacterales</taxon>
        <taxon>Roseobacteraceae</taxon>
        <taxon>Pelagimonas</taxon>
    </lineage>
</organism>
<name>A0A238JEY6_9RHOB</name>
<dbReference type="Gene3D" id="3.40.50.300">
    <property type="entry name" value="P-loop containing nucleotide triphosphate hydrolases"/>
    <property type="match status" value="1"/>
</dbReference>
<keyword evidence="4" id="KW-1185">Reference proteome</keyword>
<sequence length="179" mass="19956">MSQIIFLHGASSSGKSTLARALQAHLPEPYWHLSIDHLRDGGTLPVARFHSQDLDWKTHRAKVFDGFHRSIAAVASAGNNVILEHILDTPGWLEHLRDLLAGQKVLFVGVHCQLEALKRREKVRGDRKVGSAEQDFHNTHKGLRYDLEVDGDADVSVNCQVITEALNAPTQQSRLFKPS</sequence>
<dbReference type="AlphaFoldDB" id="A0A238JEY6"/>
<feature type="binding site" evidence="2">
    <location>
        <begin position="9"/>
        <end position="16"/>
    </location>
    <ligand>
        <name>ATP</name>
        <dbReference type="ChEBI" id="CHEBI:30616"/>
    </ligand>
</feature>